<protein>
    <submittedName>
        <fullName evidence="1">Uncharacterized protein</fullName>
    </submittedName>
</protein>
<accession>A0A9W4UF21</accession>
<sequence>MHDYIRAPSERILETWWAKSSVDAEDSPAGVGAIGIVLYGEGFARWVQWGFHMYNIALADSSSIPSSLIGM</sequence>
<evidence type="ECO:0000313" key="1">
    <source>
        <dbReference type="EMBL" id="CAI6334795.1"/>
    </source>
</evidence>
<proteinExistence type="predicted"/>
<dbReference type="AlphaFoldDB" id="A0A9W4UF21"/>
<evidence type="ECO:0000313" key="2">
    <source>
        <dbReference type="Proteomes" id="UP001152607"/>
    </source>
</evidence>
<gene>
    <name evidence="1" type="ORF">PDIGIT_LOCUS7863</name>
</gene>
<organism evidence="1 2">
    <name type="scientific">Periconia digitata</name>
    <dbReference type="NCBI Taxonomy" id="1303443"/>
    <lineage>
        <taxon>Eukaryota</taxon>
        <taxon>Fungi</taxon>
        <taxon>Dikarya</taxon>
        <taxon>Ascomycota</taxon>
        <taxon>Pezizomycotina</taxon>
        <taxon>Dothideomycetes</taxon>
        <taxon>Pleosporomycetidae</taxon>
        <taxon>Pleosporales</taxon>
        <taxon>Massarineae</taxon>
        <taxon>Periconiaceae</taxon>
        <taxon>Periconia</taxon>
    </lineage>
</organism>
<comment type="caution">
    <text evidence="1">The sequence shown here is derived from an EMBL/GenBank/DDBJ whole genome shotgun (WGS) entry which is preliminary data.</text>
</comment>
<dbReference type="Proteomes" id="UP001152607">
    <property type="component" value="Unassembled WGS sequence"/>
</dbReference>
<keyword evidence="2" id="KW-1185">Reference proteome</keyword>
<dbReference type="EMBL" id="CAOQHR010000005">
    <property type="protein sequence ID" value="CAI6334795.1"/>
    <property type="molecule type" value="Genomic_DNA"/>
</dbReference>
<reference evidence="1" key="1">
    <citation type="submission" date="2023-01" db="EMBL/GenBank/DDBJ databases">
        <authorList>
            <person name="Van Ghelder C."/>
            <person name="Rancurel C."/>
        </authorList>
    </citation>
    <scope>NUCLEOTIDE SEQUENCE</scope>
    <source>
        <strain evidence="1">CNCM I-4278</strain>
    </source>
</reference>
<name>A0A9W4UF21_9PLEO</name>